<dbReference type="PROSITE" id="PS00108">
    <property type="entry name" value="PROTEIN_KINASE_ST"/>
    <property type="match status" value="1"/>
</dbReference>
<dbReference type="EMBL" id="JAFEUZ010000019">
    <property type="protein sequence ID" value="KAG5480522.1"/>
    <property type="molecule type" value="Genomic_DNA"/>
</dbReference>
<dbReference type="Proteomes" id="UP000673552">
    <property type="component" value="Chromosome 19"/>
</dbReference>
<comment type="caution">
    <text evidence="8">The sequence shown here is derived from an EMBL/GenBank/DDBJ whole genome shotgun (WGS) entry which is preliminary data.</text>
</comment>
<protein>
    <recommendedName>
        <fullName evidence="7">Protein kinase domain-containing protein</fullName>
    </recommendedName>
</protein>
<feature type="region of interest" description="Disordered" evidence="6">
    <location>
        <begin position="1474"/>
        <end position="1496"/>
    </location>
</feature>
<dbReference type="GO" id="GO:0004713">
    <property type="term" value="F:protein tyrosine kinase activity"/>
    <property type="evidence" value="ECO:0007669"/>
    <property type="project" value="TreeGrafter"/>
</dbReference>
<evidence type="ECO:0000256" key="5">
    <source>
        <dbReference type="ARBA" id="ARBA00022840"/>
    </source>
</evidence>
<feature type="region of interest" description="Disordered" evidence="6">
    <location>
        <begin position="609"/>
        <end position="663"/>
    </location>
</feature>
<evidence type="ECO:0000259" key="7">
    <source>
        <dbReference type="PROSITE" id="PS50011"/>
    </source>
</evidence>
<dbReference type="Gene3D" id="1.10.510.10">
    <property type="entry name" value="Transferase(Phosphotransferase) domain 1"/>
    <property type="match status" value="1"/>
</dbReference>
<feature type="compositionally biased region" description="Polar residues" evidence="6">
    <location>
        <begin position="519"/>
        <end position="530"/>
    </location>
</feature>
<dbReference type="RefSeq" id="XP_067179286.1">
    <property type="nucleotide sequence ID" value="XM_067323657.1"/>
</dbReference>
<evidence type="ECO:0000256" key="1">
    <source>
        <dbReference type="ARBA" id="ARBA00022527"/>
    </source>
</evidence>
<keyword evidence="1" id="KW-0723">Serine/threonine-protein kinase</keyword>
<dbReference type="KEGG" id="lmat:92516169"/>
<dbReference type="Gene3D" id="3.30.200.20">
    <property type="entry name" value="Phosphorylase Kinase, domain 1"/>
    <property type="match status" value="1"/>
</dbReference>
<evidence type="ECO:0000256" key="3">
    <source>
        <dbReference type="ARBA" id="ARBA00022741"/>
    </source>
</evidence>
<name>A0A836GEH6_9TRYP</name>
<dbReference type="GO" id="GO:0005737">
    <property type="term" value="C:cytoplasm"/>
    <property type="evidence" value="ECO:0007669"/>
    <property type="project" value="TreeGrafter"/>
</dbReference>
<feature type="compositionally biased region" description="Polar residues" evidence="6">
    <location>
        <begin position="1059"/>
        <end position="1079"/>
    </location>
</feature>
<dbReference type="InterPro" id="IPR011009">
    <property type="entry name" value="Kinase-like_dom_sf"/>
</dbReference>
<evidence type="ECO:0000256" key="4">
    <source>
        <dbReference type="ARBA" id="ARBA00022777"/>
    </source>
</evidence>
<dbReference type="InterPro" id="IPR000719">
    <property type="entry name" value="Prot_kinase_dom"/>
</dbReference>
<dbReference type="PANTHER" id="PTHR24058">
    <property type="entry name" value="DUAL SPECIFICITY PROTEIN KINASE"/>
    <property type="match status" value="1"/>
</dbReference>
<feature type="region of interest" description="Disordered" evidence="6">
    <location>
        <begin position="1059"/>
        <end position="1083"/>
    </location>
</feature>
<dbReference type="Pfam" id="PF00069">
    <property type="entry name" value="Pkinase"/>
    <property type="match status" value="1"/>
</dbReference>
<keyword evidence="9" id="KW-1185">Reference proteome</keyword>
<dbReference type="OrthoDB" id="5979581at2759"/>
<reference evidence="8 9" key="1">
    <citation type="submission" date="2021-03" db="EMBL/GenBank/DDBJ databases">
        <title>Leishmania (Mundinia) martiniquensis Genome sequencing and assembly.</title>
        <authorList>
            <person name="Almutairi H."/>
            <person name="Gatherer D."/>
        </authorList>
    </citation>
    <scope>NUCLEOTIDE SEQUENCE [LARGE SCALE GENOMIC DNA]</scope>
    <source>
        <strain evidence="8">LSCM1</strain>
    </source>
</reference>
<dbReference type="GeneID" id="92516169"/>
<dbReference type="GO" id="GO:0004674">
    <property type="term" value="F:protein serine/threonine kinase activity"/>
    <property type="evidence" value="ECO:0007669"/>
    <property type="project" value="UniProtKB-KW"/>
</dbReference>
<evidence type="ECO:0000313" key="8">
    <source>
        <dbReference type="EMBL" id="KAG5480522.1"/>
    </source>
</evidence>
<feature type="region of interest" description="Disordered" evidence="6">
    <location>
        <begin position="476"/>
        <end position="530"/>
    </location>
</feature>
<evidence type="ECO:0000256" key="2">
    <source>
        <dbReference type="ARBA" id="ARBA00022679"/>
    </source>
</evidence>
<feature type="region of interest" description="Disordered" evidence="6">
    <location>
        <begin position="1530"/>
        <end position="1552"/>
    </location>
</feature>
<evidence type="ECO:0000256" key="6">
    <source>
        <dbReference type="SAM" id="MobiDB-lite"/>
    </source>
</evidence>
<evidence type="ECO:0000313" key="9">
    <source>
        <dbReference type="Proteomes" id="UP000673552"/>
    </source>
</evidence>
<dbReference type="SMART" id="SM00220">
    <property type="entry name" value="S_TKc"/>
    <property type="match status" value="1"/>
</dbReference>
<dbReference type="SUPFAM" id="SSF56112">
    <property type="entry name" value="Protein kinase-like (PK-like)"/>
    <property type="match status" value="1"/>
</dbReference>
<feature type="compositionally biased region" description="Gly residues" evidence="6">
    <location>
        <begin position="498"/>
        <end position="510"/>
    </location>
</feature>
<proteinExistence type="predicted"/>
<feature type="domain" description="Protein kinase" evidence="7">
    <location>
        <begin position="1213"/>
        <end position="1890"/>
    </location>
</feature>
<keyword evidence="3" id="KW-0547">Nucleotide-binding</keyword>
<dbReference type="GO" id="GO:0005524">
    <property type="term" value="F:ATP binding"/>
    <property type="evidence" value="ECO:0007669"/>
    <property type="project" value="UniProtKB-KW"/>
</dbReference>
<keyword evidence="5" id="KW-0067">ATP-binding</keyword>
<dbReference type="InterPro" id="IPR008271">
    <property type="entry name" value="Ser/Thr_kinase_AS"/>
</dbReference>
<organism evidence="8 9">
    <name type="scientific">Leishmania martiniquensis</name>
    <dbReference type="NCBI Taxonomy" id="1580590"/>
    <lineage>
        <taxon>Eukaryota</taxon>
        <taxon>Discoba</taxon>
        <taxon>Euglenozoa</taxon>
        <taxon>Kinetoplastea</taxon>
        <taxon>Metakinetoplastina</taxon>
        <taxon>Trypanosomatida</taxon>
        <taxon>Trypanosomatidae</taxon>
        <taxon>Leishmaniinae</taxon>
        <taxon>Leishmania</taxon>
    </lineage>
</organism>
<feature type="compositionally biased region" description="Polar residues" evidence="6">
    <location>
        <begin position="1542"/>
        <end position="1552"/>
    </location>
</feature>
<feature type="compositionally biased region" description="Low complexity" evidence="6">
    <location>
        <begin position="1763"/>
        <end position="1775"/>
    </location>
</feature>
<accession>A0A836GEH6</accession>
<gene>
    <name evidence="8" type="ORF">LSCM1_06225</name>
</gene>
<feature type="region of interest" description="Disordered" evidence="6">
    <location>
        <begin position="1754"/>
        <end position="1780"/>
    </location>
</feature>
<dbReference type="InterPro" id="IPR050494">
    <property type="entry name" value="Ser_Thr_dual-spec_kinase"/>
</dbReference>
<dbReference type="PANTHER" id="PTHR24058:SF17">
    <property type="entry name" value="HOMEODOMAIN INTERACTING PROTEIN KINASE, ISOFORM D"/>
    <property type="match status" value="1"/>
</dbReference>
<sequence>MSVSDRLTDVYHSTDSSTKAFSLSIPDGHDIKGQEHSKALAASVDASPHVTTAAVTTHGDLTLGATESDSTRQPVARRLASVEHEAFEAALATNDGDSALLQPVIKRRDISLADISRMRLEGCRARRTSLAATTSLRGSMASSLRSTSASPMLSLTARLRDQAGIFGEMNVGPTPAAQHAPAWSSLIGLGRSIHRRSSMSSARTNALETSFAILQHMAQDTAARLEAACTARSLAGTPSTATSACGSVALTSLQPAHQNPVHTNASAIGREAECVNPDSGRDSCSHSGQHTPLLQAVPTQQFNSTSPFSSSLNSLSESELRVGQLRAGGLPRLRARALAAHAASAAAVAKAVSASRQSSPLPCLDGTQLAARQLSNAPAHHLTKQRPGANTTLLELLPTPVATTTEAARPASLCHARDVSACNHDFQQIIPLEVKEALQRNMRPICEGDDEENAALDDGLKVQLPPPLTCFAKVAQATSEDRRGSDSPPSGAYPRGVTGSGGSGGAGAGATPGDAPFSSPMSSLRPQSVLSTSPNVLARSAAASSMGAWHADSACGGKSMQRLGSGTAETMAAGLSISGTGVPFQTWKFPSLGKPNSALSFRRMSLGEDGNAEEALPGGAKGGARPAPPTASPISDHGSHATRGALTLGSRPQQGSEGPPFADNRLLVAHKRTTLKPTTTLPSSVTVSALSVTGNADPCVTSLLSGESHACQTASCAHARSAQFSGGAGGCVPQLPPAAERSFCTANSFSDAADGDKSRKVKMLCAVYERLRCARPPASGFAAGAPKSLQAWSLPTRAGAALSPGPASSLAQATPHTSLLGTATPLGKGAGFEATNQGGFTASMSYSGALGRSAGYYSFGKRISLSHPNRQTLPHQFLGSASNLHAMPSPRKTLLDSSALTESVAVLNGDVSDSTIPSSYTARPQRRSLDLWLLRRIESRPLLQTTMFLQSNLRSICETLTRRTRAEREEDPGLALQYTAICPSAPTAASASVTASVAPVEVEYLCRYTFPTELQSAAGAPSAASVADIEAREDASGASQIPINGPAALAEAASPTSSVYAATSKEPNISGSGSNNGTHDSAVGTALEPPLLFSAGKLTNASNLFMNSIEDVQEKKESQPRKQAEAYMDHTADEPVAAAMERFAAANSDSPTAANVPVAPESYGSPPHPYRRVLTKDARLVRHVHGVDGVEREVDNDAMDLVVYVGMHLMGWLEVVGLLGCGSFGQVFLCKDLRICDGHFVHPSETEGDDYEYWNCSHAFLPFSSVDAVPTHQPLVAVKVVKSVPLLEQQSVLEAEMLVLIGAQTAPLTARAAEESGESITPAGAATTAHHTGASAPPPEDPRCANIAKVLADGICYGHHCIVMERYGANLYEYIAANDHRGLPMHQIRSIGAQLFSALTLVHEECHIIHADVKPENVLLTLDFCKGTLRGKDEPVPVIHDAAASTTLEGTAHEGNSGATSVAVKTPRSLPELKASSRAAHGSAHPESPSTEPPWHQLRTESTALLTSSSTLPAERTSTLQVGPGAVVRQRPGLHGKHRASNPLQEASTLASSSTRAFVAYKRHSFDHYRPSPASHASMVEQTDLPAPEPRRSQMLNQSLCMLSSTANGMTLPSPSRGDADSGDDLTMQVDTTPVEKALPVPYAPAISNLRVRLIDFSSSCYEGGPFYQYIQSRYYRAPEVIVGVPYSSGIDVWSTGCMLAELLLGMPLLPGGNDHHQLSLIEGMLGPLPDYMIENGDNAELFYTAAATVAEDSTDAGRPRLSPAATTDAASSAAPQRPRRFALRSREDYLEITGGEPVPYRRYFTYQTLQELVRHCPLTLEERRMSYGLQPYVVANESASIPPDVTPSQSVRSDMMKQRFLLFDLLRRLLQMDPKLRPTAAEALTHPFFTSSPPYLKTFSLK</sequence>
<keyword evidence="4" id="KW-0418">Kinase</keyword>
<keyword evidence="2" id="KW-0808">Transferase</keyword>
<dbReference type="PROSITE" id="PS50011">
    <property type="entry name" value="PROTEIN_KINASE_DOM"/>
    <property type="match status" value="1"/>
</dbReference>